<dbReference type="OrthoDB" id="2246468at2"/>
<evidence type="ECO:0000313" key="2">
    <source>
        <dbReference type="Proteomes" id="UP000051445"/>
    </source>
</evidence>
<keyword evidence="2" id="KW-1185">Reference proteome</keyword>
<protein>
    <submittedName>
        <fullName evidence="1">Putative extracellular protein</fullName>
    </submittedName>
</protein>
<dbReference type="AlphaFoldDB" id="A0A0R1P0V8"/>
<name>A0A0R1P0V8_9LACO</name>
<dbReference type="Proteomes" id="UP000051445">
    <property type="component" value="Unassembled WGS sequence"/>
</dbReference>
<comment type="caution">
    <text evidence="1">The sequence shown here is derived from an EMBL/GenBank/DDBJ whole genome shotgun (WGS) entry which is preliminary data.</text>
</comment>
<dbReference type="EMBL" id="AZER01000024">
    <property type="protein sequence ID" value="KRL26157.1"/>
    <property type="molecule type" value="Genomic_DNA"/>
</dbReference>
<dbReference type="STRING" id="1423746.FD27_GL001294"/>
<organism evidence="1 2">
    <name type="scientific">Limosilactobacillus frumenti DSM 13145</name>
    <dbReference type="NCBI Taxonomy" id="1423746"/>
    <lineage>
        <taxon>Bacteria</taxon>
        <taxon>Bacillati</taxon>
        <taxon>Bacillota</taxon>
        <taxon>Bacilli</taxon>
        <taxon>Lactobacillales</taxon>
        <taxon>Lactobacillaceae</taxon>
        <taxon>Limosilactobacillus</taxon>
    </lineage>
</organism>
<dbReference type="InterPro" id="IPR032254">
    <property type="entry name" value="DUF4828"/>
</dbReference>
<evidence type="ECO:0000313" key="1">
    <source>
        <dbReference type="EMBL" id="KRL26157.1"/>
    </source>
</evidence>
<proteinExistence type="predicted"/>
<accession>A0A0R1P0V8</accession>
<dbReference type="Pfam" id="PF16110">
    <property type="entry name" value="DUF4828"/>
    <property type="match status" value="1"/>
</dbReference>
<dbReference type="PATRIC" id="fig|1423746.3.peg.1319"/>
<sequence length="121" mass="13751">MRKKGLLLFGAGLMAGLSSSLGFSHGHKNVKGKTSLPIFYAGTWRYYDKERDRSHIITISPELKLGIDNHEMPATVQQVREDKLVYLDKFGYHITIQANEQRPVSLIDEADDQVYSIQPMQ</sequence>
<gene>
    <name evidence="1" type="ORF">FD27_GL001294</name>
</gene>
<reference evidence="1 2" key="1">
    <citation type="journal article" date="2015" name="Genome Announc.">
        <title>Expanding the biotechnology potential of lactobacilli through comparative genomics of 213 strains and associated genera.</title>
        <authorList>
            <person name="Sun Z."/>
            <person name="Harris H.M."/>
            <person name="McCann A."/>
            <person name="Guo C."/>
            <person name="Argimon S."/>
            <person name="Zhang W."/>
            <person name="Yang X."/>
            <person name="Jeffery I.B."/>
            <person name="Cooney J.C."/>
            <person name="Kagawa T.F."/>
            <person name="Liu W."/>
            <person name="Song Y."/>
            <person name="Salvetti E."/>
            <person name="Wrobel A."/>
            <person name="Rasinkangas P."/>
            <person name="Parkhill J."/>
            <person name="Rea M.C."/>
            <person name="O'Sullivan O."/>
            <person name="Ritari J."/>
            <person name="Douillard F.P."/>
            <person name="Paul Ross R."/>
            <person name="Yang R."/>
            <person name="Briner A.E."/>
            <person name="Felis G.E."/>
            <person name="de Vos W.M."/>
            <person name="Barrangou R."/>
            <person name="Klaenhammer T.R."/>
            <person name="Caufield P.W."/>
            <person name="Cui Y."/>
            <person name="Zhang H."/>
            <person name="O'Toole P.W."/>
        </authorList>
    </citation>
    <scope>NUCLEOTIDE SEQUENCE [LARGE SCALE GENOMIC DNA]</scope>
    <source>
        <strain evidence="1 2">DSM 13145</strain>
    </source>
</reference>
<dbReference type="RefSeq" id="WP_057752202.1">
    <property type="nucleotide sequence ID" value="NZ_AZER01000024.1"/>
</dbReference>